<evidence type="ECO:0000256" key="1">
    <source>
        <dbReference type="SAM" id="MobiDB-lite"/>
    </source>
</evidence>
<feature type="compositionally biased region" description="Low complexity" evidence="1">
    <location>
        <begin position="191"/>
        <end position="201"/>
    </location>
</feature>
<dbReference type="STRING" id="660518.SAMN05216218_109171"/>
<name>A0A1G7NWC6_9EURY</name>
<evidence type="ECO:0000313" key="3">
    <source>
        <dbReference type="EMBL" id="SDF78271.1"/>
    </source>
</evidence>
<reference evidence="4" key="1">
    <citation type="submission" date="2016-10" db="EMBL/GenBank/DDBJ databases">
        <authorList>
            <person name="Varghese N."/>
            <person name="Submissions S."/>
        </authorList>
    </citation>
    <scope>NUCLEOTIDE SEQUENCE [LARGE SCALE GENOMIC DNA]</scope>
    <source>
        <strain evidence="4">IBRC-M 10760</strain>
    </source>
</reference>
<proteinExistence type="predicted"/>
<accession>A0A1G7NWC6</accession>
<keyword evidence="2" id="KW-0812">Transmembrane</keyword>
<feature type="region of interest" description="Disordered" evidence="1">
    <location>
        <begin position="151"/>
        <end position="210"/>
    </location>
</feature>
<protein>
    <recommendedName>
        <fullName evidence="5">ABC-type transport system permease protein</fullName>
    </recommendedName>
</protein>
<sequence length="625" mass="64237">MNPRKLLRIARWEVTKNAGGVDRRTIVVGALALLTVGIAAPYAATSGVAVDSGIYRVGISEESPYYPVVESDPTFAIREPNADIGEEIDLRIQGLAIQTAPTPKAAAAQTELRSSVRAYNNRQMRQESNQSAAFPVVVSLGYVERTQVREVISTSDRQEPTPDDAGTGDGGDGSDGSDDSGGGDGTGGDTGTADGSGNDGTASGGGGENIGDVAGGAGGVGGIAGQLAGGNTSGTPADISPPFPFQSLVLAFLFVLPLNFIIQAYGSTMLSERLNRRGELLLVAPVSRFDIIGGKTLPYLTAAVGIAAVIAAALEFPAVAPVSVAISVLAVVPIALLFLAATFLGAMFARSFKELTFVTVTVTVSLTTYAFVPAIFTDVGAVALISPLTIVVRNLQGQAIGIGEFAFSLLPPLLTAGVLFGLGAGIYREEDMFTQRSIPLKALDALAARVHGKWSVAAVTAILLPFVFVTELVGVATLFAIPNALSIPTILVVVVVVEELAKSLHVYAGYAHDRFEVGLLPALVVGAFSGLGFFVGEKLTLLAQLVGLPTSVVEGQAALATGTGVPSVPLLIGLLLAPLLLHVVTAAISAVGASRNKRAYAVALVVAMAIHFAYNYTVVTISGLV</sequence>
<keyword evidence="2" id="KW-0472">Membrane</keyword>
<evidence type="ECO:0008006" key="5">
    <source>
        <dbReference type="Google" id="ProtNLM"/>
    </source>
</evidence>
<feature type="transmembrane region" description="Helical" evidence="2">
    <location>
        <begin position="245"/>
        <end position="266"/>
    </location>
</feature>
<evidence type="ECO:0000256" key="2">
    <source>
        <dbReference type="SAM" id="Phobius"/>
    </source>
</evidence>
<dbReference type="Proteomes" id="UP000199076">
    <property type="component" value="Unassembled WGS sequence"/>
</dbReference>
<organism evidence="3 4">
    <name type="scientific">Halorientalis regularis</name>
    <dbReference type="NCBI Taxonomy" id="660518"/>
    <lineage>
        <taxon>Archaea</taxon>
        <taxon>Methanobacteriati</taxon>
        <taxon>Methanobacteriota</taxon>
        <taxon>Stenosarchaea group</taxon>
        <taxon>Halobacteria</taxon>
        <taxon>Halobacteriales</taxon>
        <taxon>Haloarculaceae</taxon>
        <taxon>Halorientalis</taxon>
    </lineage>
</organism>
<dbReference type="PANTHER" id="PTHR43471">
    <property type="entry name" value="ABC TRANSPORTER PERMEASE"/>
    <property type="match status" value="1"/>
</dbReference>
<gene>
    <name evidence="3" type="ORF">SAMN05216218_109171</name>
</gene>
<feature type="transmembrane region" description="Helical" evidence="2">
    <location>
        <begin position="570"/>
        <end position="592"/>
    </location>
</feature>
<keyword evidence="2" id="KW-1133">Transmembrane helix</keyword>
<feature type="transmembrane region" description="Helical" evidence="2">
    <location>
        <begin position="517"/>
        <end position="536"/>
    </location>
</feature>
<feature type="transmembrane region" description="Helical" evidence="2">
    <location>
        <begin position="26"/>
        <end position="44"/>
    </location>
</feature>
<feature type="transmembrane region" description="Helical" evidence="2">
    <location>
        <begin position="324"/>
        <end position="348"/>
    </location>
</feature>
<keyword evidence="4" id="KW-1185">Reference proteome</keyword>
<feature type="transmembrane region" description="Helical" evidence="2">
    <location>
        <begin position="405"/>
        <end position="427"/>
    </location>
</feature>
<dbReference type="RefSeq" id="WP_092693101.1">
    <property type="nucleotide sequence ID" value="NZ_FNBK01000009.1"/>
</dbReference>
<feature type="compositionally biased region" description="Gly residues" evidence="1">
    <location>
        <begin position="167"/>
        <end position="190"/>
    </location>
</feature>
<dbReference type="OrthoDB" id="106980at2157"/>
<feature type="transmembrane region" description="Helical" evidence="2">
    <location>
        <begin position="355"/>
        <end position="385"/>
    </location>
</feature>
<feature type="transmembrane region" description="Helical" evidence="2">
    <location>
        <begin position="297"/>
        <end position="318"/>
    </location>
</feature>
<feature type="transmembrane region" description="Helical" evidence="2">
    <location>
        <begin position="448"/>
        <end position="469"/>
    </location>
</feature>
<dbReference type="AlphaFoldDB" id="A0A1G7NWC6"/>
<dbReference type="EMBL" id="FNBK01000009">
    <property type="protein sequence ID" value="SDF78271.1"/>
    <property type="molecule type" value="Genomic_DNA"/>
</dbReference>
<feature type="transmembrane region" description="Helical" evidence="2">
    <location>
        <begin position="475"/>
        <end position="497"/>
    </location>
</feature>
<evidence type="ECO:0000313" key="4">
    <source>
        <dbReference type="Proteomes" id="UP000199076"/>
    </source>
</evidence>
<feature type="transmembrane region" description="Helical" evidence="2">
    <location>
        <begin position="599"/>
        <end position="619"/>
    </location>
</feature>